<dbReference type="GO" id="GO:0010181">
    <property type="term" value="F:FMN binding"/>
    <property type="evidence" value="ECO:0007669"/>
    <property type="project" value="InterPro"/>
</dbReference>
<dbReference type="Pfam" id="PF00724">
    <property type="entry name" value="Oxidored_FMN"/>
    <property type="match status" value="1"/>
</dbReference>
<feature type="domain" description="NADH:flavin oxidoreductase/NADH oxidase N-terminal" evidence="1">
    <location>
        <begin position="7"/>
        <end position="353"/>
    </location>
</feature>
<dbReference type="FunFam" id="3.20.20.70:FF:000138">
    <property type="entry name" value="NADPH dehydrogenase 1"/>
    <property type="match status" value="1"/>
</dbReference>
<name>W9XB77_9EURO</name>
<protein>
    <submittedName>
        <fullName evidence="2">NADPH2 dehydrogenase</fullName>
    </submittedName>
</protein>
<dbReference type="OrthoDB" id="276546at2759"/>
<dbReference type="PANTHER" id="PTHR22893:SF91">
    <property type="entry name" value="NADPH DEHYDROGENASE 2-RELATED"/>
    <property type="match status" value="1"/>
</dbReference>
<dbReference type="EMBL" id="AMGY01000010">
    <property type="protein sequence ID" value="EXJ77742.1"/>
    <property type="molecule type" value="Genomic_DNA"/>
</dbReference>
<dbReference type="Gene3D" id="3.20.20.70">
    <property type="entry name" value="Aldolase class I"/>
    <property type="match status" value="1"/>
</dbReference>
<evidence type="ECO:0000259" key="1">
    <source>
        <dbReference type="Pfam" id="PF00724"/>
    </source>
</evidence>
<dbReference type="InterPro" id="IPR001155">
    <property type="entry name" value="OxRdtase_FMN_N"/>
</dbReference>
<dbReference type="HOGENOM" id="CLU_012153_0_0_1"/>
<accession>W9XB77</accession>
<dbReference type="Proteomes" id="UP000019478">
    <property type="component" value="Unassembled WGS sequence"/>
</dbReference>
<dbReference type="GeneID" id="19174052"/>
<organism evidence="2 3">
    <name type="scientific">Capronia epimyces CBS 606.96</name>
    <dbReference type="NCBI Taxonomy" id="1182542"/>
    <lineage>
        <taxon>Eukaryota</taxon>
        <taxon>Fungi</taxon>
        <taxon>Dikarya</taxon>
        <taxon>Ascomycota</taxon>
        <taxon>Pezizomycotina</taxon>
        <taxon>Eurotiomycetes</taxon>
        <taxon>Chaetothyriomycetidae</taxon>
        <taxon>Chaetothyriales</taxon>
        <taxon>Herpotrichiellaceae</taxon>
        <taxon>Capronia</taxon>
    </lineage>
</organism>
<comment type="caution">
    <text evidence="2">The sequence shown here is derived from an EMBL/GenBank/DDBJ whole genome shotgun (WGS) entry which is preliminary data.</text>
</comment>
<keyword evidence="3" id="KW-1185">Reference proteome</keyword>
<gene>
    <name evidence="2" type="ORF">A1O3_09971</name>
</gene>
<dbReference type="RefSeq" id="XP_007738252.1">
    <property type="nucleotide sequence ID" value="XM_007740062.1"/>
</dbReference>
<sequence>MAQDQDKLFSPLKVGNVQVSHRIVLAPLTRFRADDKHVPLPLVTEYYRQRASTPGTLLITEATFVSPRASGLDHAPGIWNAQQIAAWKEVTDAVHAQGSSIFVQLWALGRRAVASVLARAEGGPYAVKGPSAVAVTLGGQRNMPEALSVDEIQDLIGDYATAARNAVEAGFDGVELHGANGYLIDQFLHASLNTRTDEYGGSVERRSRFGVQVTQAVIAAVGDSKKVAVRLSPWTETDGGSESADVIVPQFLHIISELKKLDLAYLHLVESRVSAAEVDPSDHVYRTLASRNDVFVERWGTPNPIILAGGFTPETAEQAVQRYKDANVLVAFGRYFISTPDLPFRIHEHIDLNPYDRSTFYTPFSPKGYTDYPFSERFLAATKAQAQGKGQVLASI</sequence>
<dbReference type="InterPro" id="IPR013785">
    <property type="entry name" value="Aldolase_TIM"/>
</dbReference>
<dbReference type="AlphaFoldDB" id="W9XB77"/>
<dbReference type="SUPFAM" id="SSF51395">
    <property type="entry name" value="FMN-linked oxidoreductases"/>
    <property type="match status" value="1"/>
</dbReference>
<dbReference type="PANTHER" id="PTHR22893">
    <property type="entry name" value="NADH OXIDOREDUCTASE-RELATED"/>
    <property type="match status" value="1"/>
</dbReference>
<evidence type="ECO:0000313" key="3">
    <source>
        <dbReference type="Proteomes" id="UP000019478"/>
    </source>
</evidence>
<dbReference type="GO" id="GO:0003959">
    <property type="term" value="F:NADPH dehydrogenase activity"/>
    <property type="evidence" value="ECO:0007669"/>
    <property type="project" value="TreeGrafter"/>
</dbReference>
<evidence type="ECO:0000313" key="2">
    <source>
        <dbReference type="EMBL" id="EXJ77742.1"/>
    </source>
</evidence>
<dbReference type="STRING" id="1182542.W9XB77"/>
<dbReference type="CDD" id="cd02933">
    <property type="entry name" value="OYE_like_FMN"/>
    <property type="match status" value="1"/>
</dbReference>
<proteinExistence type="predicted"/>
<dbReference type="InterPro" id="IPR045247">
    <property type="entry name" value="Oye-like"/>
</dbReference>
<dbReference type="eggNOG" id="KOG0134">
    <property type="taxonomic scope" value="Eukaryota"/>
</dbReference>
<reference evidence="2 3" key="1">
    <citation type="submission" date="2013-03" db="EMBL/GenBank/DDBJ databases">
        <title>The Genome Sequence of Capronia epimyces CBS 606.96.</title>
        <authorList>
            <consortium name="The Broad Institute Genomics Platform"/>
            <person name="Cuomo C."/>
            <person name="de Hoog S."/>
            <person name="Gorbushina A."/>
            <person name="Walker B."/>
            <person name="Young S.K."/>
            <person name="Zeng Q."/>
            <person name="Gargeya S."/>
            <person name="Fitzgerald M."/>
            <person name="Haas B."/>
            <person name="Abouelleil A."/>
            <person name="Allen A.W."/>
            <person name="Alvarado L."/>
            <person name="Arachchi H.M."/>
            <person name="Berlin A.M."/>
            <person name="Chapman S.B."/>
            <person name="Gainer-Dewar J."/>
            <person name="Goldberg J."/>
            <person name="Griggs A."/>
            <person name="Gujja S."/>
            <person name="Hansen M."/>
            <person name="Howarth C."/>
            <person name="Imamovic A."/>
            <person name="Ireland A."/>
            <person name="Larimer J."/>
            <person name="McCowan C."/>
            <person name="Murphy C."/>
            <person name="Pearson M."/>
            <person name="Poon T.W."/>
            <person name="Priest M."/>
            <person name="Roberts A."/>
            <person name="Saif S."/>
            <person name="Shea T."/>
            <person name="Sisk P."/>
            <person name="Sykes S."/>
            <person name="Wortman J."/>
            <person name="Nusbaum C."/>
            <person name="Birren B."/>
        </authorList>
    </citation>
    <scope>NUCLEOTIDE SEQUENCE [LARGE SCALE GENOMIC DNA]</scope>
    <source>
        <strain evidence="2 3">CBS 606.96</strain>
    </source>
</reference>